<dbReference type="InterPro" id="IPR036249">
    <property type="entry name" value="Thioredoxin-like_sf"/>
</dbReference>
<keyword evidence="4" id="KW-0049">Antioxidant</keyword>
<keyword evidence="7" id="KW-0676">Redox-active center</keyword>
<comment type="function">
    <text evidence="1">Thiol-specific peroxidase that catalyzes the reduction of hydrogen peroxide and organic hydroperoxides to water and alcohols, respectively. Plays a role in cell protection against oxidative stress by detoxifying peroxides and as sensor of hydrogen peroxide-mediated signaling events.</text>
</comment>
<dbReference type="CDD" id="cd02970">
    <property type="entry name" value="PRX_like2"/>
    <property type="match status" value="1"/>
</dbReference>
<dbReference type="InterPro" id="IPR000866">
    <property type="entry name" value="AhpC/TSA"/>
</dbReference>
<evidence type="ECO:0000259" key="12">
    <source>
        <dbReference type="PROSITE" id="PS51352"/>
    </source>
</evidence>
<protein>
    <recommendedName>
        <fullName evidence="2">thioredoxin-dependent peroxiredoxin</fullName>
        <ecNumber evidence="2">1.11.1.24</ecNumber>
    </recommendedName>
    <alternativeName>
        <fullName evidence="8">Thioredoxin peroxidase</fullName>
    </alternativeName>
    <alternativeName>
        <fullName evidence="10">Thioredoxin-dependent peroxiredoxin Bcp</fullName>
    </alternativeName>
</protein>
<evidence type="ECO:0000313" key="13">
    <source>
        <dbReference type="EMBL" id="CEF56229.1"/>
    </source>
</evidence>
<accession>A0A0U5F504</accession>
<evidence type="ECO:0000256" key="1">
    <source>
        <dbReference type="ARBA" id="ARBA00003330"/>
    </source>
</evidence>
<evidence type="ECO:0000256" key="7">
    <source>
        <dbReference type="ARBA" id="ARBA00023284"/>
    </source>
</evidence>
<keyword evidence="3" id="KW-0575">Peroxidase</keyword>
<dbReference type="PATRIC" id="fig|431306.5.peg.1901"/>
<dbReference type="Pfam" id="PF00578">
    <property type="entry name" value="AhpC-TSA"/>
    <property type="match status" value="1"/>
</dbReference>
<dbReference type="Proteomes" id="UP000068250">
    <property type="component" value="Chromosome I"/>
</dbReference>
<dbReference type="EMBL" id="LN609302">
    <property type="protein sequence ID" value="CEF56229.1"/>
    <property type="molecule type" value="Genomic_DNA"/>
</dbReference>
<comment type="catalytic activity">
    <reaction evidence="11">
        <text>a hydroperoxide + [thioredoxin]-dithiol = an alcohol + [thioredoxin]-disulfide + H2O</text>
        <dbReference type="Rhea" id="RHEA:62620"/>
        <dbReference type="Rhea" id="RHEA-COMP:10698"/>
        <dbReference type="Rhea" id="RHEA-COMP:10700"/>
        <dbReference type="ChEBI" id="CHEBI:15377"/>
        <dbReference type="ChEBI" id="CHEBI:29950"/>
        <dbReference type="ChEBI" id="CHEBI:30879"/>
        <dbReference type="ChEBI" id="CHEBI:35924"/>
        <dbReference type="ChEBI" id="CHEBI:50058"/>
        <dbReference type="EC" id="1.11.1.24"/>
    </reaction>
</comment>
<dbReference type="PANTHER" id="PTHR42801:SF7">
    <property type="entry name" value="SLL1159 PROTEIN"/>
    <property type="match status" value="1"/>
</dbReference>
<dbReference type="InterPro" id="IPR050924">
    <property type="entry name" value="Peroxiredoxin_BCP/PrxQ"/>
</dbReference>
<dbReference type="GO" id="GO:0005737">
    <property type="term" value="C:cytoplasm"/>
    <property type="evidence" value="ECO:0007669"/>
    <property type="project" value="TreeGrafter"/>
</dbReference>
<evidence type="ECO:0000256" key="11">
    <source>
        <dbReference type="ARBA" id="ARBA00049091"/>
    </source>
</evidence>
<keyword evidence="5" id="KW-0560">Oxidoreductase</keyword>
<dbReference type="GO" id="GO:0008379">
    <property type="term" value="F:thioredoxin peroxidase activity"/>
    <property type="evidence" value="ECO:0007669"/>
    <property type="project" value="TreeGrafter"/>
</dbReference>
<evidence type="ECO:0000256" key="9">
    <source>
        <dbReference type="ARBA" id="ARBA00038489"/>
    </source>
</evidence>
<evidence type="ECO:0000313" key="14">
    <source>
        <dbReference type="Proteomes" id="UP000068250"/>
    </source>
</evidence>
<name>A0A0U5F504_9PROT</name>
<dbReference type="AlphaFoldDB" id="A0A0U5F504"/>
<dbReference type="EC" id="1.11.1.24" evidence="2"/>
<sequence>MKDTQGTDEKNSFCDRVNLRQGQNVLIFNVRYVMSSSVTLGPLRAKFLALEQEREQTWTPEALAVNVNQRALLVREHRQTLHAVQKGDRIPPFTLPTVDGGQVSLSNLVANGPVVLVFFRFAGCPACNIALPHYRDTLWPTLMAAGIPLLAISPQPVSALSEIVTRHKLPFPVASDTKLELSRALGITYRFDAASCQAATSKGGKSLDINGLDDVWELPKPAVLVVGPEHVIQFADVSPDWMDRTESEQVIAALGLNKGEASHAA</sequence>
<dbReference type="Gene3D" id="3.40.30.10">
    <property type="entry name" value="Glutaredoxin"/>
    <property type="match status" value="1"/>
</dbReference>
<dbReference type="PANTHER" id="PTHR42801">
    <property type="entry name" value="THIOREDOXIN-DEPENDENT PEROXIDE REDUCTASE"/>
    <property type="match status" value="1"/>
</dbReference>
<dbReference type="GO" id="GO:0045454">
    <property type="term" value="P:cell redox homeostasis"/>
    <property type="evidence" value="ECO:0007669"/>
    <property type="project" value="TreeGrafter"/>
</dbReference>
<proteinExistence type="inferred from homology"/>
<organism evidence="13 14">
    <name type="scientific">Acetobacter ghanensis</name>
    <dbReference type="NCBI Taxonomy" id="431306"/>
    <lineage>
        <taxon>Bacteria</taxon>
        <taxon>Pseudomonadati</taxon>
        <taxon>Pseudomonadota</taxon>
        <taxon>Alphaproteobacteria</taxon>
        <taxon>Acetobacterales</taxon>
        <taxon>Acetobacteraceae</taxon>
        <taxon>Acetobacter</taxon>
    </lineage>
</organism>
<dbReference type="STRING" id="431306.AGA_1854"/>
<comment type="similarity">
    <text evidence="9">Belongs to the peroxiredoxin family. BCP/PrxQ subfamily.</text>
</comment>
<keyword evidence="6" id="KW-1015">Disulfide bond</keyword>
<dbReference type="SUPFAM" id="SSF52833">
    <property type="entry name" value="Thioredoxin-like"/>
    <property type="match status" value="1"/>
</dbReference>
<evidence type="ECO:0000256" key="4">
    <source>
        <dbReference type="ARBA" id="ARBA00022862"/>
    </source>
</evidence>
<dbReference type="PROSITE" id="PS51352">
    <property type="entry name" value="THIOREDOXIN_2"/>
    <property type="match status" value="1"/>
</dbReference>
<dbReference type="InterPro" id="IPR013766">
    <property type="entry name" value="Thioredoxin_domain"/>
</dbReference>
<dbReference type="GO" id="GO:0034599">
    <property type="term" value="P:cellular response to oxidative stress"/>
    <property type="evidence" value="ECO:0007669"/>
    <property type="project" value="TreeGrafter"/>
</dbReference>
<evidence type="ECO:0000256" key="5">
    <source>
        <dbReference type="ARBA" id="ARBA00023002"/>
    </source>
</evidence>
<evidence type="ECO:0000256" key="6">
    <source>
        <dbReference type="ARBA" id="ARBA00023157"/>
    </source>
</evidence>
<feature type="domain" description="Thioredoxin" evidence="12">
    <location>
        <begin position="84"/>
        <end position="256"/>
    </location>
</feature>
<evidence type="ECO:0000256" key="10">
    <source>
        <dbReference type="ARBA" id="ARBA00042639"/>
    </source>
</evidence>
<reference evidence="14" key="1">
    <citation type="submission" date="2014-09" db="EMBL/GenBank/DDBJ databases">
        <authorList>
            <person name="Illeghems K.G."/>
        </authorList>
    </citation>
    <scope>NUCLEOTIDE SEQUENCE [LARGE SCALE GENOMIC DNA]</scope>
    <source>
        <strain evidence="14">LMG 23848T</strain>
    </source>
</reference>
<evidence type="ECO:0000256" key="3">
    <source>
        <dbReference type="ARBA" id="ARBA00022559"/>
    </source>
</evidence>
<evidence type="ECO:0000256" key="2">
    <source>
        <dbReference type="ARBA" id="ARBA00013017"/>
    </source>
</evidence>
<gene>
    <name evidence="13" type="ORF">AGA_1854</name>
</gene>
<evidence type="ECO:0000256" key="8">
    <source>
        <dbReference type="ARBA" id="ARBA00032824"/>
    </source>
</evidence>